<dbReference type="Proteomes" id="UP000027986">
    <property type="component" value="Chromosome"/>
</dbReference>
<dbReference type="GeneID" id="41841243"/>
<keyword evidence="2" id="KW-1185">Reference proteome</keyword>
<name>A0A075JGK9_9MICO</name>
<dbReference type="InterPro" id="IPR050114">
    <property type="entry name" value="UPF0173_UPF0282_UlaG_hydrolase"/>
</dbReference>
<dbReference type="KEGG" id="dni:HX89_08820"/>
<protein>
    <submittedName>
        <fullName evidence="1">Zn-dependent hydrolase</fullName>
    </submittedName>
</protein>
<evidence type="ECO:0000313" key="2">
    <source>
        <dbReference type="Proteomes" id="UP000027986"/>
    </source>
</evidence>
<accession>A0A075JGK9</accession>
<dbReference type="HOGENOM" id="CLU_091682_0_0_11"/>
<dbReference type="GO" id="GO:0016787">
    <property type="term" value="F:hydrolase activity"/>
    <property type="evidence" value="ECO:0007669"/>
    <property type="project" value="UniProtKB-KW"/>
</dbReference>
<dbReference type="RefSeq" id="WP_006944258.1">
    <property type="nucleotide sequence ID" value="NZ_CAKZHM010000091.1"/>
</dbReference>
<dbReference type="AlphaFoldDB" id="A0A075JGK9"/>
<proteinExistence type="predicted"/>
<reference evidence="1 2" key="1">
    <citation type="submission" date="2014-07" db="EMBL/GenBank/DDBJ databases">
        <title>Genome Sequencing of Dermacoccus nishinomiyaensis.</title>
        <authorList>
            <person name="Hong K.W."/>
            <person name="Chan K.G."/>
        </authorList>
    </citation>
    <scope>NUCLEOTIDE SEQUENCE [LARGE SCALE GENOMIC DNA]</scope>
    <source>
        <strain evidence="1 2">M25</strain>
    </source>
</reference>
<dbReference type="PANTHER" id="PTHR43546:SF3">
    <property type="entry name" value="UPF0173 METAL-DEPENDENT HYDROLASE MJ1163"/>
    <property type="match status" value="1"/>
</dbReference>
<dbReference type="SUPFAM" id="SSF56281">
    <property type="entry name" value="Metallo-hydrolase/oxidoreductase"/>
    <property type="match status" value="1"/>
</dbReference>
<dbReference type="EMBL" id="CP008889">
    <property type="protein sequence ID" value="AIF41029.1"/>
    <property type="molecule type" value="Genomic_DNA"/>
</dbReference>
<evidence type="ECO:0000313" key="1">
    <source>
        <dbReference type="EMBL" id="AIF41029.1"/>
    </source>
</evidence>
<dbReference type="SMART" id="SM00849">
    <property type="entry name" value="Lactamase_B"/>
    <property type="match status" value="1"/>
</dbReference>
<sequence length="218" mass="22972">MKLTHHGHSCIELDAGGVRVLFDPGTFSSFDDVKGVDAIVVTHQHADHLDPDAIDSLRAENPDAVWFAEPQTAQLLADKGVEATATKAGETYDVAGVTLEGVGSTHAEIHPYIPRVGNVGIVVSAPGEPRVFHPGDSLEGRPENIDLLCVPLAAPWSAVKETIAFVRAVAPQHVVPIHDQIIAPAARGIFLNHVADFGRDGGVDVIDVPVGDSVELSA</sequence>
<keyword evidence="1" id="KW-0378">Hydrolase</keyword>
<dbReference type="InterPro" id="IPR036866">
    <property type="entry name" value="RibonucZ/Hydroxyglut_hydro"/>
</dbReference>
<dbReference type="Pfam" id="PF13483">
    <property type="entry name" value="Lactamase_B_3"/>
    <property type="match status" value="1"/>
</dbReference>
<dbReference type="OrthoDB" id="3190691at2"/>
<dbReference type="Gene3D" id="3.60.15.10">
    <property type="entry name" value="Ribonuclease Z/Hydroxyacylglutathione hydrolase-like"/>
    <property type="match status" value="1"/>
</dbReference>
<gene>
    <name evidence="1" type="ORF">HX89_08820</name>
</gene>
<dbReference type="InterPro" id="IPR001279">
    <property type="entry name" value="Metallo-B-lactamas"/>
</dbReference>
<dbReference type="PANTHER" id="PTHR43546">
    <property type="entry name" value="UPF0173 METAL-DEPENDENT HYDROLASE MJ1163-RELATED"/>
    <property type="match status" value="1"/>
</dbReference>
<dbReference type="eggNOG" id="COG2220">
    <property type="taxonomic scope" value="Bacteria"/>
</dbReference>
<organism evidence="1 2">
    <name type="scientific">Dermacoccus nishinomiyaensis</name>
    <dbReference type="NCBI Taxonomy" id="1274"/>
    <lineage>
        <taxon>Bacteria</taxon>
        <taxon>Bacillati</taxon>
        <taxon>Actinomycetota</taxon>
        <taxon>Actinomycetes</taxon>
        <taxon>Micrococcales</taxon>
        <taxon>Dermacoccaceae</taxon>
        <taxon>Dermacoccus</taxon>
    </lineage>
</organism>